<sequence length="174" mass="19660">LYEILTLGQSPYSLAKDNEEVFNYVITGRTLDRPHNCPDELYVYGLMKRCWNFQSEDRPNFSECLQTLEKIKRNMSGSEPAITAVHNQNYIFSRGFDNPGYNEDERQAGHSSHSIKNSSNSSSAQSCSSSSTIKPNYQNGHIQYQDLTQDDYGLTDADGYQIPISKSPLQVSVD</sequence>
<gene>
    <name evidence="10" type="ORF">ONB1V03_LOCUS20096</name>
</gene>
<dbReference type="GO" id="GO:0032006">
    <property type="term" value="P:regulation of TOR signaling"/>
    <property type="evidence" value="ECO:0007669"/>
    <property type="project" value="TreeGrafter"/>
</dbReference>
<keyword evidence="4" id="KW-0547">Nucleotide-binding</keyword>
<keyword evidence="5" id="KW-0418">Kinase</keyword>
<evidence type="ECO:0000313" key="11">
    <source>
        <dbReference type="Proteomes" id="UP000728032"/>
    </source>
</evidence>
<feature type="non-terminal residue" evidence="10">
    <location>
        <position position="174"/>
    </location>
</feature>
<organism evidence="10">
    <name type="scientific">Oppiella nova</name>
    <dbReference type="NCBI Taxonomy" id="334625"/>
    <lineage>
        <taxon>Eukaryota</taxon>
        <taxon>Metazoa</taxon>
        <taxon>Ecdysozoa</taxon>
        <taxon>Arthropoda</taxon>
        <taxon>Chelicerata</taxon>
        <taxon>Arachnida</taxon>
        <taxon>Acari</taxon>
        <taxon>Acariformes</taxon>
        <taxon>Sarcoptiformes</taxon>
        <taxon>Oribatida</taxon>
        <taxon>Brachypylina</taxon>
        <taxon>Oppioidea</taxon>
        <taxon>Oppiidae</taxon>
        <taxon>Oppiella</taxon>
    </lineage>
</organism>
<accession>A0A7R9MP98</accession>
<dbReference type="InterPro" id="IPR050122">
    <property type="entry name" value="RTK"/>
</dbReference>
<dbReference type="GO" id="GO:0043235">
    <property type="term" value="C:receptor complex"/>
    <property type="evidence" value="ECO:0007669"/>
    <property type="project" value="TreeGrafter"/>
</dbReference>
<dbReference type="EC" id="2.7.10.1" evidence="1"/>
<keyword evidence="3" id="KW-0808">Transferase</keyword>
<dbReference type="Gene3D" id="1.10.510.10">
    <property type="entry name" value="Transferase(Phosphotransferase) domain 1"/>
    <property type="match status" value="1"/>
</dbReference>
<name>A0A7R9MP98_9ACAR</name>
<dbReference type="PANTHER" id="PTHR24416">
    <property type="entry name" value="TYROSINE-PROTEIN KINASE RECEPTOR"/>
    <property type="match status" value="1"/>
</dbReference>
<keyword evidence="2" id="KW-0597">Phosphoprotein</keyword>
<evidence type="ECO:0000256" key="2">
    <source>
        <dbReference type="ARBA" id="ARBA00022553"/>
    </source>
</evidence>
<dbReference type="InterPro" id="IPR001245">
    <property type="entry name" value="Ser-Thr/Tyr_kinase_cat_dom"/>
</dbReference>
<feature type="non-terminal residue" evidence="10">
    <location>
        <position position="1"/>
    </location>
</feature>
<dbReference type="Proteomes" id="UP000728032">
    <property type="component" value="Unassembled WGS sequence"/>
</dbReference>
<dbReference type="GO" id="GO:0005886">
    <property type="term" value="C:plasma membrane"/>
    <property type="evidence" value="ECO:0007669"/>
    <property type="project" value="TreeGrafter"/>
</dbReference>
<dbReference type="GO" id="GO:0007169">
    <property type="term" value="P:cell surface receptor protein tyrosine kinase signaling pathway"/>
    <property type="evidence" value="ECO:0007669"/>
    <property type="project" value="TreeGrafter"/>
</dbReference>
<evidence type="ECO:0000256" key="5">
    <source>
        <dbReference type="ARBA" id="ARBA00022777"/>
    </source>
</evidence>
<dbReference type="OrthoDB" id="65481at2759"/>
<evidence type="ECO:0000259" key="9">
    <source>
        <dbReference type="Pfam" id="PF07714"/>
    </source>
</evidence>
<reference evidence="10" key="1">
    <citation type="submission" date="2020-11" db="EMBL/GenBank/DDBJ databases">
        <authorList>
            <person name="Tran Van P."/>
        </authorList>
    </citation>
    <scope>NUCLEOTIDE SEQUENCE</scope>
</reference>
<proteinExistence type="predicted"/>
<keyword evidence="6" id="KW-0067">ATP-binding</keyword>
<feature type="region of interest" description="Disordered" evidence="8">
    <location>
        <begin position="96"/>
        <end position="174"/>
    </location>
</feature>
<evidence type="ECO:0000256" key="3">
    <source>
        <dbReference type="ARBA" id="ARBA00022679"/>
    </source>
</evidence>
<evidence type="ECO:0000256" key="7">
    <source>
        <dbReference type="ARBA" id="ARBA00023137"/>
    </source>
</evidence>
<evidence type="ECO:0000256" key="1">
    <source>
        <dbReference type="ARBA" id="ARBA00011902"/>
    </source>
</evidence>
<evidence type="ECO:0000256" key="4">
    <source>
        <dbReference type="ARBA" id="ARBA00022741"/>
    </source>
</evidence>
<dbReference type="PANTHER" id="PTHR24416:SF527">
    <property type="entry name" value="PROTO-ONCOGENE TYROSINE-PROTEIN KINASE ROS"/>
    <property type="match status" value="1"/>
</dbReference>
<dbReference type="GO" id="GO:0004714">
    <property type="term" value="F:transmembrane receptor protein tyrosine kinase activity"/>
    <property type="evidence" value="ECO:0007669"/>
    <property type="project" value="UniProtKB-EC"/>
</dbReference>
<keyword evidence="7" id="KW-0829">Tyrosine-protein kinase</keyword>
<protein>
    <recommendedName>
        <fullName evidence="1">receptor protein-tyrosine kinase</fullName>
        <ecNumber evidence="1">2.7.10.1</ecNumber>
    </recommendedName>
</protein>
<dbReference type="GO" id="GO:0005524">
    <property type="term" value="F:ATP binding"/>
    <property type="evidence" value="ECO:0007669"/>
    <property type="project" value="UniProtKB-KW"/>
</dbReference>
<feature type="compositionally biased region" description="Polar residues" evidence="8">
    <location>
        <begin position="132"/>
        <end position="147"/>
    </location>
</feature>
<feature type="domain" description="Serine-threonine/tyrosine-protein kinase catalytic" evidence="9">
    <location>
        <begin position="1"/>
        <end position="68"/>
    </location>
</feature>
<dbReference type="InterPro" id="IPR011009">
    <property type="entry name" value="Kinase-like_dom_sf"/>
</dbReference>
<dbReference type="SUPFAM" id="SSF56112">
    <property type="entry name" value="Protein kinase-like (PK-like)"/>
    <property type="match status" value="1"/>
</dbReference>
<dbReference type="AlphaFoldDB" id="A0A7R9MP98"/>
<keyword evidence="11" id="KW-1185">Reference proteome</keyword>
<evidence type="ECO:0000256" key="8">
    <source>
        <dbReference type="SAM" id="MobiDB-lite"/>
    </source>
</evidence>
<evidence type="ECO:0000256" key="6">
    <source>
        <dbReference type="ARBA" id="ARBA00022840"/>
    </source>
</evidence>
<dbReference type="EMBL" id="CAJPVJ010033075">
    <property type="protein sequence ID" value="CAG2180675.1"/>
    <property type="molecule type" value="Genomic_DNA"/>
</dbReference>
<feature type="compositionally biased region" description="Low complexity" evidence="8">
    <location>
        <begin position="111"/>
        <end position="131"/>
    </location>
</feature>
<dbReference type="EMBL" id="OC947900">
    <property type="protein sequence ID" value="CAD7663538.1"/>
    <property type="molecule type" value="Genomic_DNA"/>
</dbReference>
<dbReference type="Pfam" id="PF07714">
    <property type="entry name" value="PK_Tyr_Ser-Thr"/>
    <property type="match status" value="1"/>
</dbReference>
<evidence type="ECO:0000313" key="10">
    <source>
        <dbReference type="EMBL" id="CAD7663538.1"/>
    </source>
</evidence>